<comment type="caution">
    <text evidence="8">The sequence shown here is derived from an EMBL/GenBank/DDBJ whole genome shotgun (WGS) entry which is preliminary data.</text>
</comment>
<evidence type="ECO:0000256" key="5">
    <source>
        <dbReference type="ARBA" id="ARBA00032897"/>
    </source>
</evidence>
<organism evidence="8 9">
    <name type="scientific">Demequina muriae</name>
    <dbReference type="NCBI Taxonomy" id="3051664"/>
    <lineage>
        <taxon>Bacteria</taxon>
        <taxon>Bacillati</taxon>
        <taxon>Actinomycetota</taxon>
        <taxon>Actinomycetes</taxon>
        <taxon>Micrococcales</taxon>
        <taxon>Demequinaceae</taxon>
        <taxon>Demequina</taxon>
    </lineage>
</organism>
<dbReference type="EMBL" id="JAUHQA010000001">
    <property type="protein sequence ID" value="MDN4479817.1"/>
    <property type="molecule type" value="Genomic_DNA"/>
</dbReference>
<sequence length="529" mass="57141">MTIRPIKTWSHPGALLDALVDTRDVVAGIELPIPLGDAESTRELRAHMLDQLDHHLIPRVREEASPAIVVVAGSTGAGKSTVVNALLDEQLTASGVLRPTTKVPHVFHHPLDADVLSSIAHEAKVIATEAVPRGLALIDSPDLDSVRGENRLVAEQLLEAADLWIFVTTAARYGDAVPWEALRRGAERGASIAMVLNRVTVDVAAQVRRELVDRLASESLEALPLFVIPEDTEGGARLPHDVVGGLGRWLEGVAAASAATIVERTMHGATESLKEWLETLAERMDDQAAAAKEVRSEVRRCAARAEAAGGDAWYKAVPTGSLEARWDTACAEGGPLHKLRNSAWVKRRSARELRDEALRVIEIEVIEAVEATLARDADTASEAMVTALTHGDESPGRWLAAQRDPRDARVMRERRAADATRAWLSKIREQVMRLPGASRGAEVLGEDGLAATLASAALGVEPARMLLGTLVTPSLGDVLHLSRAELTGARRYCINREALDMMRPTDVTSLLPEASSSVRLRRAELRGLM</sequence>
<reference evidence="8" key="1">
    <citation type="submission" date="2023-06" db="EMBL/GenBank/DDBJ databases">
        <title>Egi l300058.</title>
        <authorList>
            <person name="Gao L."/>
            <person name="Fang B.-Z."/>
            <person name="Li W.-J."/>
        </authorList>
    </citation>
    <scope>NUCLEOTIDE SEQUENCE</scope>
    <source>
        <strain evidence="8">EGI L300058</strain>
    </source>
</reference>
<dbReference type="CDD" id="cd00882">
    <property type="entry name" value="Ras_like_GTPase"/>
    <property type="match status" value="1"/>
</dbReference>
<gene>
    <name evidence="8" type="ORF">QQX02_02605</name>
</gene>
<dbReference type="PANTHER" id="PTHR42698:SF1">
    <property type="entry name" value="GTPASE ERA, MITOCHONDRIAL"/>
    <property type="match status" value="1"/>
</dbReference>
<evidence type="ECO:0000256" key="6">
    <source>
        <dbReference type="ARBA" id="ARBA00048178"/>
    </source>
</evidence>
<evidence type="ECO:0000256" key="1">
    <source>
        <dbReference type="ARBA" id="ARBA00009104"/>
    </source>
</evidence>
<dbReference type="Pfam" id="PF06414">
    <property type="entry name" value="Zeta_toxin"/>
    <property type="match status" value="1"/>
</dbReference>
<keyword evidence="9" id="KW-1185">Reference proteome</keyword>
<dbReference type="RefSeq" id="WP_301141036.1">
    <property type="nucleotide sequence ID" value="NZ_JAUHQA010000001.1"/>
</dbReference>
<dbReference type="Gene3D" id="3.40.50.300">
    <property type="entry name" value="P-loop containing nucleotide triphosphate hydrolases"/>
    <property type="match status" value="1"/>
</dbReference>
<evidence type="ECO:0000313" key="9">
    <source>
        <dbReference type="Proteomes" id="UP001172708"/>
    </source>
</evidence>
<evidence type="ECO:0000256" key="3">
    <source>
        <dbReference type="ARBA" id="ARBA00022741"/>
    </source>
</evidence>
<accession>A0ABT8GEG4</accession>
<dbReference type="SUPFAM" id="SSF52540">
    <property type="entry name" value="P-loop containing nucleoside triphosphate hydrolases"/>
    <property type="match status" value="1"/>
</dbReference>
<dbReference type="PANTHER" id="PTHR42698">
    <property type="entry name" value="GTPASE ERA"/>
    <property type="match status" value="1"/>
</dbReference>
<evidence type="ECO:0000259" key="7">
    <source>
        <dbReference type="Pfam" id="PF06414"/>
    </source>
</evidence>
<evidence type="ECO:0000313" key="8">
    <source>
        <dbReference type="EMBL" id="MDN4479817.1"/>
    </source>
</evidence>
<keyword evidence="3" id="KW-0547">Nucleotide-binding</keyword>
<dbReference type="InterPro" id="IPR005662">
    <property type="entry name" value="GTPase_Era-like"/>
</dbReference>
<proteinExistence type="inferred from homology"/>
<keyword evidence="4" id="KW-0067">ATP-binding</keyword>
<protein>
    <recommendedName>
        <fullName evidence="5">UDP-N-acetylglucosamine kinase</fullName>
        <ecNumber evidence="2">2.7.1.176</ecNumber>
    </recommendedName>
    <alternativeName>
        <fullName evidence="5">UDP-N-acetylglucosamine kinase</fullName>
    </alternativeName>
</protein>
<dbReference type="InterPro" id="IPR027417">
    <property type="entry name" value="P-loop_NTPase"/>
</dbReference>
<evidence type="ECO:0000256" key="4">
    <source>
        <dbReference type="ARBA" id="ARBA00022840"/>
    </source>
</evidence>
<dbReference type="EC" id="2.7.1.176" evidence="2"/>
<feature type="domain" description="Zeta toxin" evidence="7">
    <location>
        <begin position="61"/>
        <end position="97"/>
    </location>
</feature>
<comment type="similarity">
    <text evidence="1">Belongs to the zeta toxin family.</text>
</comment>
<dbReference type="Proteomes" id="UP001172708">
    <property type="component" value="Unassembled WGS sequence"/>
</dbReference>
<comment type="catalytic activity">
    <reaction evidence="6">
        <text>UDP-N-acetyl-alpha-D-glucosamine + ATP = UDP-N-acetyl-alpha-D-glucosamine 3'-phosphate + ADP + H(+)</text>
        <dbReference type="Rhea" id="RHEA:32671"/>
        <dbReference type="ChEBI" id="CHEBI:15378"/>
        <dbReference type="ChEBI" id="CHEBI:30616"/>
        <dbReference type="ChEBI" id="CHEBI:57705"/>
        <dbReference type="ChEBI" id="CHEBI:64353"/>
        <dbReference type="ChEBI" id="CHEBI:456216"/>
        <dbReference type="EC" id="2.7.1.176"/>
    </reaction>
</comment>
<evidence type="ECO:0000256" key="2">
    <source>
        <dbReference type="ARBA" id="ARBA00011963"/>
    </source>
</evidence>
<name>A0ABT8GEG4_9MICO</name>
<dbReference type="InterPro" id="IPR010488">
    <property type="entry name" value="Zeta_toxin_domain"/>
</dbReference>